<feature type="non-terminal residue" evidence="1">
    <location>
        <position position="155"/>
    </location>
</feature>
<reference evidence="1 2" key="1">
    <citation type="submission" date="2018-11" db="EMBL/GenBank/DDBJ databases">
        <authorList>
            <consortium name="Pathogen Informatics"/>
        </authorList>
    </citation>
    <scope>NUCLEOTIDE SEQUENCE [LARGE SCALE GENOMIC DNA]</scope>
</reference>
<protein>
    <submittedName>
        <fullName evidence="1">Uncharacterized protein</fullName>
    </submittedName>
</protein>
<organism evidence="1 2">
    <name type="scientific">Cylicostephanus goldi</name>
    <name type="common">Nematode worm</name>
    <dbReference type="NCBI Taxonomy" id="71465"/>
    <lineage>
        <taxon>Eukaryota</taxon>
        <taxon>Metazoa</taxon>
        <taxon>Ecdysozoa</taxon>
        <taxon>Nematoda</taxon>
        <taxon>Chromadorea</taxon>
        <taxon>Rhabditida</taxon>
        <taxon>Rhabditina</taxon>
        <taxon>Rhabditomorpha</taxon>
        <taxon>Strongyloidea</taxon>
        <taxon>Strongylidae</taxon>
        <taxon>Cylicostephanus</taxon>
    </lineage>
</organism>
<keyword evidence="2" id="KW-1185">Reference proteome</keyword>
<dbReference type="EMBL" id="UYRV01025517">
    <property type="protein sequence ID" value="VDK77614.1"/>
    <property type="molecule type" value="Genomic_DNA"/>
</dbReference>
<accession>A0A3P6UHE7</accession>
<sequence>MTADTNLLVLPWRLLDSTSFYSLVVQYILLNPVVSTNTQKWAFTQMAALMSEGDMAMNHVPPGLPGKECDRMGGKYKLPENQEFRAAVVNAVKKIRTTKKNESFYGCNLEFWSRLYLYSPKVYKAMEPAKVWVAGRAGFKYQIPDAEDAIGSIFE</sequence>
<gene>
    <name evidence="1" type="ORF">CGOC_LOCUS7368</name>
</gene>
<evidence type="ECO:0000313" key="2">
    <source>
        <dbReference type="Proteomes" id="UP000271889"/>
    </source>
</evidence>
<proteinExistence type="predicted"/>
<dbReference type="AlphaFoldDB" id="A0A3P6UHE7"/>
<dbReference type="OrthoDB" id="10369044at2759"/>
<name>A0A3P6UHE7_CYLGO</name>
<dbReference type="Proteomes" id="UP000271889">
    <property type="component" value="Unassembled WGS sequence"/>
</dbReference>
<evidence type="ECO:0000313" key="1">
    <source>
        <dbReference type="EMBL" id="VDK77614.1"/>
    </source>
</evidence>